<dbReference type="EMBL" id="JBHSNC010000057">
    <property type="protein sequence ID" value="MFC5532316.1"/>
    <property type="molecule type" value="Genomic_DNA"/>
</dbReference>
<dbReference type="Proteomes" id="UP001596108">
    <property type="component" value="Unassembled WGS sequence"/>
</dbReference>
<organism evidence="2 3">
    <name type="scientific">Cohnella yongneupensis</name>
    <dbReference type="NCBI Taxonomy" id="425006"/>
    <lineage>
        <taxon>Bacteria</taxon>
        <taxon>Bacillati</taxon>
        <taxon>Bacillota</taxon>
        <taxon>Bacilli</taxon>
        <taxon>Bacillales</taxon>
        <taxon>Paenibacillaceae</taxon>
        <taxon>Cohnella</taxon>
    </lineage>
</organism>
<evidence type="ECO:0000313" key="2">
    <source>
        <dbReference type="EMBL" id="MFC5532316.1"/>
    </source>
</evidence>
<reference evidence="3" key="1">
    <citation type="journal article" date="2019" name="Int. J. Syst. Evol. Microbiol.">
        <title>The Global Catalogue of Microorganisms (GCM) 10K type strain sequencing project: providing services to taxonomists for standard genome sequencing and annotation.</title>
        <authorList>
            <consortium name="The Broad Institute Genomics Platform"/>
            <consortium name="The Broad Institute Genome Sequencing Center for Infectious Disease"/>
            <person name="Wu L."/>
            <person name="Ma J."/>
        </authorList>
    </citation>
    <scope>NUCLEOTIDE SEQUENCE [LARGE SCALE GENOMIC DNA]</scope>
    <source>
        <strain evidence="3">CGMCC 1.18578</strain>
    </source>
</reference>
<dbReference type="RefSeq" id="WP_378114283.1">
    <property type="nucleotide sequence ID" value="NZ_JBHSNC010000057.1"/>
</dbReference>
<name>A0ABW0R6F5_9BACL</name>
<feature type="chain" id="PRO_5045692611" description="DUF3221 domain-containing protein" evidence="1">
    <location>
        <begin position="28"/>
        <end position="243"/>
    </location>
</feature>
<evidence type="ECO:0000256" key="1">
    <source>
        <dbReference type="SAM" id="SignalP"/>
    </source>
</evidence>
<protein>
    <recommendedName>
        <fullName evidence="4">DUF3221 domain-containing protein</fullName>
    </recommendedName>
</protein>
<comment type="caution">
    <text evidence="2">The sequence shown here is derived from an EMBL/GenBank/DDBJ whole genome shotgun (WGS) entry which is preliminary data.</text>
</comment>
<accession>A0ABW0R6F5</accession>
<gene>
    <name evidence="2" type="ORF">ACFPQ4_23115</name>
</gene>
<keyword evidence="3" id="KW-1185">Reference proteome</keyword>
<evidence type="ECO:0008006" key="4">
    <source>
        <dbReference type="Google" id="ProtNLM"/>
    </source>
</evidence>
<evidence type="ECO:0000313" key="3">
    <source>
        <dbReference type="Proteomes" id="UP001596108"/>
    </source>
</evidence>
<feature type="signal peptide" evidence="1">
    <location>
        <begin position="1"/>
        <end position="27"/>
    </location>
</feature>
<proteinExistence type="predicted"/>
<dbReference type="PROSITE" id="PS51257">
    <property type="entry name" value="PROKAR_LIPOPROTEIN"/>
    <property type="match status" value="1"/>
</dbReference>
<sequence>MRRSILPRLACGCLVLVSLQGCLGAQGNDLPADEAFALSASALSGSESYGLSGEVSVVDSKGFVANRMSYEGQVTGHNNVKVQWTNGNAKSTSTRQVETSSYEPLDLLQSIKGKTSAIAYKPLSNRPDEVQFTIKLDDDVAKRRIADHLRKELTDLGQEKVLLQRKPDQSAKVLTQAKATLEDVLGSLKVTTNCQWTANRRTWFPTQLQENTLLQYKWKGKTYEEKRVSVTNFRAASGNGTIK</sequence>
<keyword evidence="1" id="KW-0732">Signal</keyword>